<accession>A0A927CF22</accession>
<keyword evidence="1" id="KW-0812">Transmembrane</keyword>
<dbReference type="RefSeq" id="WP_190931037.1">
    <property type="nucleotide sequence ID" value="NZ_JACXJA010000042.1"/>
</dbReference>
<keyword evidence="1" id="KW-1133">Transmembrane helix</keyword>
<gene>
    <name evidence="2" type="ORF">IDH45_25885</name>
</gene>
<evidence type="ECO:0000256" key="1">
    <source>
        <dbReference type="SAM" id="Phobius"/>
    </source>
</evidence>
<organism evidence="2 3">
    <name type="scientific">Paenibacillus oceani</name>
    <dbReference type="NCBI Taxonomy" id="2772510"/>
    <lineage>
        <taxon>Bacteria</taxon>
        <taxon>Bacillati</taxon>
        <taxon>Bacillota</taxon>
        <taxon>Bacilli</taxon>
        <taxon>Bacillales</taxon>
        <taxon>Paenibacillaceae</taxon>
        <taxon>Paenibacillus</taxon>
    </lineage>
</organism>
<protein>
    <submittedName>
        <fullName evidence="2">Uncharacterized protein</fullName>
    </submittedName>
</protein>
<comment type="caution">
    <text evidence="2">The sequence shown here is derived from an EMBL/GenBank/DDBJ whole genome shotgun (WGS) entry which is preliminary data.</text>
</comment>
<keyword evidence="1" id="KW-0472">Membrane</keyword>
<dbReference type="AlphaFoldDB" id="A0A927CF22"/>
<sequence>MMEEQPRKQPRAREITYRVGWKKGKLEVGENNQVTASESAVVFMEKALWLRLLDRYIWRRAPFLPLAAIPYLLIALPLLTFGFVWWMVYMLMRV</sequence>
<dbReference type="EMBL" id="JACXJA010000042">
    <property type="protein sequence ID" value="MBD2865417.1"/>
    <property type="molecule type" value="Genomic_DNA"/>
</dbReference>
<reference evidence="2" key="1">
    <citation type="submission" date="2020-09" db="EMBL/GenBank/DDBJ databases">
        <title>A novel bacterium of genus Paenibacillus, isolated from South China Sea.</title>
        <authorList>
            <person name="Huang H."/>
            <person name="Mo K."/>
            <person name="Hu Y."/>
        </authorList>
    </citation>
    <scope>NUCLEOTIDE SEQUENCE</scope>
    <source>
        <strain evidence="2">IB182363</strain>
    </source>
</reference>
<dbReference type="Proteomes" id="UP000639396">
    <property type="component" value="Unassembled WGS sequence"/>
</dbReference>
<feature type="transmembrane region" description="Helical" evidence="1">
    <location>
        <begin position="63"/>
        <end position="88"/>
    </location>
</feature>
<evidence type="ECO:0000313" key="3">
    <source>
        <dbReference type="Proteomes" id="UP000639396"/>
    </source>
</evidence>
<keyword evidence="3" id="KW-1185">Reference proteome</keyword>
<name>A0A927CF22_9BACL</name>
<proteinExistence type="predicted"/>
<evidence type="ECO:0000313" key="2">
    <source>
        <dbReference type="EMBL" id="MBD2865417.1"/>
    </source>
</evidence>